<dbReference type="GO" id="GO:0030151">
    <property type="term" value="F:molybdenum ion binding"/>
    <property type="evidence" value="ECO:0007669"/>
    <property type="project" value="InterPro"/>
</dbReference>
<dbReference type="Proteomes" id="UP000013776">
    <property type="component" value="Unassembled WGS sequence"/>
</dbReference>
<dbReference type="GO" id="GO:0003824">
    <property type="term" value="F:catalytic activity"/>
    <property type="evidence" value="ECO:0007669"/>
    <property type="project" value="InterPro"/>
</dbReference>
<dbReference type="SUPFAM" id="SSF50800">
    <property type="entry name" value="PK beta-barrel domain-like"/>
    <property type="match status" value="1"/>
</dbReference>
<dbReference type="InterPro" id="IPR015421">
    <property type="entry name" value="PyrdxlP-dep_Trfase_major"/>
</dbReference>
<comment type="caution">
    <text evidence="3">The sequence shown here is derived from an EMBL/GenBank/DDBJ whole genome shotgun (WGS) entry which is preliminary data.</text>
</comment>
<organism evidence="3 4">
    <name type="scientific">Taphrina deformans (strain PYCC 5710 / ATCC 11124 / CBS 356.35 / IMI 108563 / JCM 9778 / NBRC 8474)</name>
    <name type="common">Peach leaf curl fungus</name>
    <name type="synonym">Lalaria deformans</name>
    <dbReference type="NCBI Taxonomy" id="1097556"/>
    <lineage>
        <taxon>Eukaryota</taxon>
        <taxon>Fungi</taxon>
        <taxon>Dikarya</taxon>
        <taxon>Ascomycota</taxon>
        <taxon>Taphrinomycotina</taxon>
        <taxon>Taphrinomycetes</taxon>
        <taxon>Taphrinales</taxon>
        <taxon>Taphrinaceae</taxon>
        <taxon>Taphrina</taxon>
    </lineage>
</organism>
<accession>R4XIR4</accession>
<dbReference type="InterPro" id="IPR005303">
    <property type="entry name" value="MOCOS_middle"/>
</dbReference>
<dbReference type="InterPro" id="IPR005302">
    <property type="entry name" value="MoCF_Sase_C"/>
</dbReference>
<dbReference type="SUPFAM" id="SSF141673">
    <property type="entry name" value="MOSC N-terminal domain-like"/>
    <property type="match status" value="1"/>
</dbReference>
<dbReference type="STRING" id="1097556.R4XIR4"/>
<evidence type="ECO:0000259" key="2">
    <source>
        <dbReference type="PROSITE" id="PS51340"/>
    </source>
</evidence>
<dbReference type="OrthoDB" id="10264306at2759"/>
<keyword evidence="1" id="KW-0501">Molybdenum cofactor biosynthesis</keyword>
<dbReference type="VEuPathDB" id="FungiDB:TAPDE_004842"/>
<dbReference type="Gene3D" id="1.10.260.50">
    <property type="match status" value="1"/>
</dbReference>
<dbReference type="GO" id="GO:0030170">
    <property type="term" value="F:pyridoxal phosphate binding"/>
    <property type="evidence" value="ECO:0007669"/>
    <property type="project" value="InterPro"/>
</dbReference>
<dbReference type="PANTHER" id="PTHR14237:SF80">
    <property type="entry name" value="MOLYBDENUM COFACTOR SULFURASE"/>
    <property type="match status" value="1"/>
</dbReference>
<dbReference type="Pfam" id="PF03476">
    <property type="entry name" value="MOSC_N"/>
    <property type="match status" value="1"/>
</dbReference>
<dbReference type="eggNOG" id="KOG2142">
    <property type="taxonomic scope" value="Eukaryota"/>
</dbReference>
<dbReference type="InterPro" id="IPR000192">
    <property type="entry name" value="Aminotrans_V_dom"/>
</dbReference>
<gene>
    <name evidence="3" type="ORF">TAPDE_004842</name>
</gene>
<evidence type="ECO:0000256" key="1">
    <source>
        <dbReference type="ARBA" id="ARBA00023150"/>
    </source>
</evidence>
<dbReference type="Pfam" id="PF03473">
    <property type="entry name" value="MOSC"/>
    <property type="match status" value="1"/>
</dbReference>
<protein>
    <recommendedName>
        <fullName evidence="2">MOSC domain-containing protein</fullName>
    </recommendedName>
</protein>
<dbReference type="SUPFAM" id="SSF53383">
    <property type="entry name" value="PLP-dependent transferases"/>
    <property type="match status" value="1"/>
</dbReference>
<dbReference type="Gene3D" id="3.90.1150.10">
    <property type="entry name" value="Aspartate Aminotransferase, domain 1"/>
    <property type="match status" value="2"/>
</dbReference>
<dbReference type="PANTHER" id="PTHR14237">
    <property type="entry name" value="MOLYBDOPTERIN COFACTOR SULFURASE MOSC"/>
    <property type="match status" value="1"/>
</dbReference>
<proteinExistence type="predicted"/>
<reference evidence="3 4" key="1">
    <citation type="journal article" date="2013" name="MBio">
        <title>Genome sequencing of the plant pathogen Taphrina deformans, the causal agent of peach leaf curl.</title>
        <authorList>
            <person name="Cisse O.H."/>
            <person name="Almeida J.M.G.C.F."/>
            <person name="Fonseca A."/>
            <person name="Kumar A.A."/>
            <person name="Salojaervi J."/>
            <person name="Overmyer K."/>
            <person name="Hauser P.M."/>
            <person name="Pagni M."/>
        </authorList>
    </citation>
    <scope>NUCLEOTIDE SEQUENCE [LARGE SCALE GENOMIC DNA]</scope>
    <source>
        <strain evidence="4">PYCC 5710 / ATCC 11124 / CBS 356.35 / IMI 108563 / JCM 9778 / NBRC 8474</strain>
    </source>
</reference>
<evidence type="ECO:0000313" key="3">
    <source>
        <dbReference type="EMBL" id="CCG84389.1"/>
    </source>
</evidence>
<dbReference type="InterPro" id="IPR015424">
    <property type="entry name" value="PyrdxlP-dep_Trfase"/>
</dbReference>
<dbReference type="EMBL" id="CAHR02000230">
    <property type="protein sequence ID" value="CCG84389.1"/>
    <property type="molecule type" value="Genomic_DNA"/>
</dbReference>
<evidence type="ECO:0000313" key="4">
    <source>
        <dbReference type="Proteomes" id="UP000013776"/>
    </source>
</evidence>
<keyword evidence="4" id="KW-1185">Reference proteome</keyword>
<sequence length="749" mass="83201">MSEHSPYNEALEAIRNTEYPQLTSGTCYLDHAGTTIPANSLLKSHLEEIQRTLYGNPHTTSPSSVATTNRIAEVRSALLLELFHDSFYHYDLIFTSGSTAAISLVTQLMTDTYGREWDYQYSINSHTSIIGQRTRTASWKVFYSPQQLMVTPLRPTLTSWPGRSNATGKCEGQHAVLSAHEAHYTLFDASALLPTATLRLDQDSPDFICLSFYKIFGYPSGLGALLIKKSDRITKLVLNYTTFAGGTVEAVSATTKFFAPKRLDTDYHGLLEHGTKAFHSILALSTAMEVHKQLYGSFERIHQHVTYISQYASQRMNTLCHSNGLPLVQLHDYEADSCIMAMTLRRSDHSLVGYADVQAAASVLGIHIRTGTLCNPGITEDLCGITSEELAQNHAAGHTCSDAKDVLNGKATGVVRISFGPMSSITDIDVWVTFLKQYFLEALPSKPLIKDTNSLQANAMELSKIVLYPIKSCAGYHVPYGTAWTVLSHGLEFDRKWAIVSLSNRSVLSQKLVHKMALIRPIIDLQERQMIIMVGHNRIVVSLDPDVSELTELENIKVCGDTITTSIYKDSRLREHLSTFLGVQCTLSILHHGHSTRFVKENSDQSWSGLKARSSSALKLNVLFSNESPFLGITNSSLAVLANKSTTKMIDPQIFRSNFIFSSDDGGSFPFSEDKWTQIVIGDCTFEILGKCRRCQMICINQHTGEKFTEPWRVLHEVRGAQGKLWFGVHMALLSGTQVKVGAPVQIRE</sequence>
<dbReference type="Gene3D" id="3.40.640.10">
    <property type="entry name" value="Type I PLP-dependent aspartate aminotransferase-like (Major domain)"/>
    <property type="match status" value="2"/>
</dbReference>
<dbReference type="InterPro" id="IPR011037">
    <property type="entry name" value="Pyrv_Knase-like_insert_dom_sf"/>
</dbReference>
<dbReference type="GO" id="GO:0006777">
    <property type="term" value="P:Mo-molybdopterin cofactor biosynthetic process"/>
    <property type="evidence" value="ECO:0007669"/>
    <property type="project" value="UniProtKB-KW"/>
</dbReference>
<dbReference type="AlphaFoldDB" id="R4XIR4"/>
<dbReference type="Pfam" id="PF00266">
    <property type="entry name" value="Aminotran_5"/>
    <property type="match status" value="1"/>
</dbReference>
<feature type="domain" description="MOSC" evidence="2">
    <location>
        <begin position="603"/>
        <end position="748"/>
    </location>
</feature>
<dbReference type="InterPro" id="IPR015422">
    <property type="entry name" value="PyrdxlP-dep_Trfase_small"/>
</dbReference>
<dbReference type="PROSITE" id="PS51340">
    <property type="entry name" value="MOSC"/>
    <property type="match status" value="1"/>
</dbReference>
<name>R4XIR4_TAPDE</name>